<dbReference type="Pfam" id="PF04597">
    <property type="entry name" value="Ribophorin_I"/>
    <property type="match status" value="2"/>
</dbReference>
<dbReference type="InterPro" id="IPR007676">
    <property type="entry name" value="Ribophorin_I"/>
</dbReference>
<evidence type="ECO:0000256" key="4">
    <source>
        <dbReference type="ARBA" id="ARBA00008905"/>
    </source>
</evidence>
<dbReference type="Proteomes" id="UP000268093">
    <property type="component" value="Unassembled WGS sequence"/>
</dbReference>
<name>A0A433D3W1_9FUNG</name>
<proteinExistence type="inferred from homology"/>
<evidence type="ECO:0000313" key="12">
    <source>
        <dbReference type="Proteomes" id="UP000268093"/>
    </source>
</evidence>
<comment type="subunit">
    <text evidence="10">Component of the oligosaccharyltransferase (OST) complex.</text>
</comment>
<evidence type="ECO:0000256" key="6">
    <source>
        <dbReference type="ARBA" id="ARBA00022729"/>
    </source>
</evidence>
<evidence type="ECO:0000256" key="10">
    <source>
        <dbReference type="RuleBase" id="RU361143"/>
    </source>
</evidence>
<evidence type="ECO:0000256" key="1">
    <source>
        <dbReference type="ARBA" id="ARBA00002791"/>
    </source>
</evidence>
<comment type="subcellular location">
    <subcellularLocation>
        <location evidence="2 10">Endoplasmic reticulum membrane</location>
        <topology evidence="2 10">Single-pass type I membrane protein</topology>
    </subcellularLocation>
</comment>
<protein>
    <recommendedName>
        <fullName evidence="10">Dolichyl-diphosphooligosaccharide--protein glycosyltransferase subunit 1</fullName>
    </recommendedName>
</protein>
<gene>
    <name evidence="11" type="ORF">BC936DRAFT_148052</name>
</gene>
<evidence type="ECO:0000256" key="9">
    <source>
        <dbReference type="ARBA" id="ARBA00023136"/>
    </source>
</evidence>
<reference evidence="11 12" key="1">
    <citation type="journal article" date="2018" name="New Phytol.">
        <title>Phylogenomics of Endogonaceae and evolution of mycorrhizas within Mucoromycota.</title>
        <authorList>
            <person name="Chang Y."/>
            <person name="Desiro A."/>
            <person name="Na H."/>
            <person name="Sandor L."/>
            <person name="Lipzen A."/>
            <person name="Clum A."/>
            <person name="Barry K."/>
            <person name="Grigoriev I.V."/>
            <person name="Martin F.M."/>
            <person name="Stajich J.E."/>
            <person name="Smith M.E."/>
            <person name="Bonito G."/>
            <person name="Spatafora J.W."/>
        </authorList>
    </citation>
    <scope>NUCLEOTIDE SEQUENCE [LARGE SCALE GENOMIC DNA]</scope>
    <source>
        <strain evidence="11 12">GMNB39</strain>
    </source>
</reference>
<evidence type="ECO:0000256" key="7">
    <source>
        <dbReference type="ARBA" id="ARBA00022824"/>
    </source>
</evidence>
<dbReference type="PANTHER" id="PTHR21049">
    <property type="entry name" value="RIBOPHORIN I"/>
    <property type="match status" value="1"/>
</dbReference>
<accession>A0A433D3W1</accession>
<feature type="signal peptide" evidence="10">
    <location>
        <begin position="1"/>
        <end position="25"/>
    </location>
</feature>
<dbReference type="AlphaFoldDB" id="A0A433D3W1"/>
<keyword evidence="9" id="KW-0472">Membrane</keyword>
<comment type="function">
    <text evidence="1 10">Subunit of the oligosaccharyl transferase (OST) complex that catalyzes the initial transfer of a defined glycan (Glc(3)Man(9)GlcNAc(2) in eukaryotes) from the lipid carrier dolichol-pyrophosphate to an asparagine residue within an Asn-X-Ser/Thr consensus motif in nascent polypeptide chains, the first step in protein N-glycosylation. N-glycosylation occurs cotranslationally and the complex associates with the Sec61 complex at the channel-forming translocon complex that mediates protein translocation across the endoplasmic reticulum (ER). All subunits are required for a maximal enzyme activity.</text>
</comment>
<organism evidence="11 12">
    <name type="scientific">Jimgerdemannia flammicorona</name>
    <dbReference type="NCBI Taxonomy" id="994334"/>
    <lineage>
        <taxon>Eukaryota</taxon>
        <taxon>Fungi</taxon>
        <taxon>Fungi incertae sedis</taxon>
        <taxon>Mucoromycota</taxon>
        <taxon>Mucoromycotina</taxon>
        <taxon>Endogonomycetes</taxon>
        <taxon>Endogonales</taxon>
        <taxon>Endogonaceae</taxon>
        <taxon>Jimgerdemannia</taxon>
    </lineage>
</organism>
<sequence length="419" mass="46891">MSWPLPNRLAVLLAYFLLLTATALAAGPSSGISKTPLNIPQNFVNVNILRTLDLSSAIVREFTTVVVQNVAKEAQQVYFVPVTELMEAHVAIVEASDKKSGTQLIVAKDSFDSEKLIQYYKVALLQPLKPQDKITITLKVVYTHALSAFPQEIPQVAKQLLKYTGNIFVFSAYLSEKQKTVVKLPTTNVVTYTEGEAASKSGNLITYGPFSSIPPHKQTEFFVHYENTKPLLTFSRVRRELEVSHWGGNLAVEEHFELKHDGARAQDICILHAADITVNLPFLIPSIPHSLCRLKGQFSRIQFQQSAYVHHQTIVLKALTFKLPAGASDPYYRDEIGNVSTSNFRATPRETTLELRPRYPLFGGWNYTWYHGYNLPLDAFARSRKETGVYVLNVPFLETIANATVDRAIVRIVLPEGAT</sequence>
<keyword evidence="7 10" id="KW-0256">Endoplasmic reticulum</keyword>
<evidence type="ECO:0000256" key="2">
    <source>
        <dbReference type="ARBA" id="ARBA00004115"/>
    </source>
</evidence>
<comment type="pathway">
    <text evidence="3 10">Protein modification; protein glycosylation.</text>
</comment>
<keyword evidence="6 10" id="KW-0732">Signal</keyword>
<keyword evidence="8" id="KW-1133">Transmembrane helix</keyword>
<dbReference type="EMBL" id="RBNI01007140">
    <property type="protein sequence ID" value="RUP45532.1"/>
    <property type="molecule type" value="Genomic_DNA"/>
</dbReference>
<keyword evidence="12" id="KW-1185">Reference proteome</keyword>
<dbReference type="PANTHER" id="PTHR21049:SF0">
    <property type="entry name" value="DOLICHYL-DIPHOSPHOOLIGOSACCHARIDE--PROTEIN GLYCOSYLTRANSFERASE SUBUNIT 1"/>
    <property type="match status" value="1"/>
</dbReference>
<dbReference type="UniPathway" id="UPA00378"/>
<evidence type="ECO:0000256" key="5">
    <source>
        <dbReference type="ARBA" id="ARBA00022692"/>
    </source>
</evidence>
<dbReference type="GO" id="GO:0018279">
    <property type="term" value="P:protein N-linked glycosylation via asparagine"/>
    <property type="evidence" value="ECO:0007669"/>
    <property type="project" value="TreeGrafter"/>
</dbReference>
<feature type="chain" id="PRO_5018810116" description="Dolichyl-diphosphooligosaccharide--protein glycosyltransferase subunit 1" evidence="10">
    <location>
        <begin position="26"/>
        <end position="419"/>
    </location>
</feature>
<dbReference type="GO" id="GO:0008250">
    <property type="term" value="C:oligosaccharyltransferase complex"/>
    <property type="evidence" value="ECO:0007669"/>
    <property type="project" value="UniProtKB-UniRule"/>
</dbReference>
<comment type="caution">
    <text evidence="11">The sequence shown here is derived from an EMBL/GenBank/DDBJ whole genome shotgun (WGS) entry which is preliminary data.</text>
</comment>
<evidence type="ECO:0000256" key="8">
    <source>
        <dbReference type="ARBA" id="ARBA00022989"/>
    </source>
</evidence>
<comment type="similarity">
    <text evidence="4 10">Belongs to the OST1 family.</text>
</comment>
<dbReference type="OrthoDB" id="310030at2759"/>
<evidence type="ECO:0000256" key="3">
    <source>
        <dbReference type="ARBA" id="ARBA00004922"/>
    </source>
</evidence>
<evidence type="ECO:0000313" key="11">
    <source>
        <dbReference type="EMBL" id="RUP45532.1"/>
    </source>
</evidence>
<keyword evidence="5" id="KW-0812">Transmembrane</keyword>